<dbReference type="Proteomes" id="UP000594688">
    <property type="component" value="Chromosome"/>
</dbReference>
<keyword evidence="1" id="KW-0732">Signal</keyword>
<feature type="chain" id="PRO_5032919230" evidence="1">
    <location>
        <begin position="29"/>
        <end position="171"/>
    </location>
</feature>
<evidence type="ECO:0000313" key="2">
    <source>
        <dbReference type="EMBL" id="QPJ60755.1"/>
    </source>
</evidence>
<dbReference type="AlphaFoldDB" id="A0A7T0FYQ0"/>
<evidence type="ECO:0000256" key="1">
    <source>
        <dbReference type="SAM" id="SignalP"/>
    </source>
</evidence>
<dbReference type="EMBL" id="CP048685">
    <property type="protein sequence ID" value="QPJ60755.1"/>
    <property type="molecule type" value="Genomic_DNA"/>
</dbReference>
<gene>
    <name evidence="2" type="ORF">G3M70_02160</name>
</gene>
<evidence type="ECO:0000313" key="3">
    <source>
        <dbReference type="Proteomes" id="UP000594688"/>
    </source>
</evidence>
<sequence>MSGKRVTFITGVCFLCSALWCFAPEAKASEFRLLNPIRTPANSLPKGAEAVDQIRPVDRDLVRLIMKKLFSAWNGPDLTKLLSETFFDRLRLEFKMTEIPRDAKLRLLGLQGMQTLNQHIMENPKTGKKQVVSRVSVTARTQIEFNDLQLGFQRIPGTNEYVLQVKQNLNP</sequence>
<dbReference type="KEGG" id="nli:G3M70_02160"/>
<feature type="signal peptide" evidence="1">
    <location>
        <begin position="1"/>
        <end position="28"/>
    </location>
</feature>
<accession>A0A7T0FYQ0</accession>
<reference evidence="2 3" key="1">
    <citation type="submission" date="2020-02" db="EMBL/GenBank/DDBJ databases">
        <title>Genomic and physiological characterization of two novel Nitrospinaceae genera.</title>
        <authorList>
            <person name="Mueller A.J."/>
            <person name="Jung M.-Y."/>
            <person name="Strachan C.R."/>
            <person name="Herbold C.W."/>
            <person name="Kirkegaard R.H."/>
            <person name="Daims H."/>
        </authorList>
    </citation>
    <scope>NUCLEOTIDE SEQUENCE [LARGE SCALE GENOMIC DNA]</scope>
    <source>
        <strain evidence="2">EB</strain>
    </source>
</reference>
<name>A0A7T0FYQ0_9BACT</name>
<organism evidence="2 3">
    <name type="scientific">Candidatus Nitronauta litoralis</name>
    <dbReference type="NCBI Taxonomy" id="2705533"/>
    <lineage>
        <taxon>Bacteria</taxon>
        <taxon>Pseudomonadati</taxon>
        <taxon>Nitrospinota/Tectimicrobiota group</taxon>
        <taxon>Nitrospinota</taxon>
        <taxon>Nitrospinia</taxon>
        <taxon>Nitrospinales</taxon>
        <taxon>Nitrospinaceae</taxon>
        <taxon>Candidatus Nitronauta</taxon>
    </lineage>
</organism>
<proteinExistence type="predicted"/>
<protein>
    <submittedName>
        <fullName evidence="2">Uncharacterized protein</fullName>
    </submittedName>
</protein>